<feature type="transmembrane region" description="Helical" evidence="1">
    <location>
        <begin position="174"/>
        <end position="198"/>
    </location>
</feature>
<feature type="transmembrane region" description="Helical" evidence="1">
    <location>
        <begin position="204"/>
        <end position="221"/>
    </location>
</feature>
<dbReference type="Proteomes" id="UP000054323">
    <property type="component" value="Unassembled WGS sequence"/>
</dbReference>
<accession>A0A117LR87</accession>
<dbReference type="EMBL" id="LGGD01000049">
    <property type="protein sequence ID" value="KUK63039.1"/>
    <property type="molecule type" value="Genomic_DNA"/>
</dbReference>
<name>A0A117LR87_9EURY</name>
<feature type="transmembrane region" description="Helical" evidence="1">
    <location>
        <begin position="83"/>
        <end position="104"/>
    </location>
</feature>
<keyword evidence="1" id="KW-1133">Transmembrane helix</keyword>
<keyword evidence="1" id="KW-0812">Transmembrane</keyword>
<keyword evidence="2" id="KW-0378">Hydrolase</keyword>
<sequence length="228" mass="24032">MFIACHLFLGLILGLAIADRLGDRRLIGFSALGAVLPDLLDKPVGHLLLAESLNSGRIFGHGLLFLTLLAFAGIALERRRGSFALLAVAAGVLSHQVLDAMWAIPVTWYYPLLGPYRPYEFDDYFGGAILAEISSLSEWIFLAASAGIVLAACRGFGPDLPGVTRTLARVSVPLLGLLVVASLYAWAAGIPESILMAGAGPEDYLLLAAVGAVGIIGAIRHRDLLDAG</sequence>
<dbReference type="InterPro" id="IPR007404">
    <property type="entry name" value="YdjM-like"/>
</dbReference>
<comment type="caution">
    <text evidence="2">The sequence shown here is derived from an EMBL/GenBank/DDBJ whole genome shotgun (WGS) entry which is preliminary data.</text>
</comment>
<evidence type="ECO:0000313" key="3">
    <source>
        <dbReference type="Proteomes" id="UP000054323"/>
    </source>
</evidence>
<evidence type="ECO:0000313" key="2">
    <source>
        <dbReference type="EMBL" id="KUK63039.1"/>
    </source>
</evidence>
<evidence type="ECO:0000256" key="1">
    <source>
        <dbReference type="SAM" id="Phobius"/>
    </source>
</evidence>
<keyword evidence="1" id="KW-0472">Membrane</keyword>
<dbReference type="PATRIC" id="fig|2198.4.peg.835"/>
<reference evidence="3" key="1">
    <citation type="journal article" date="2015" name="MBio">
        <title>Genome-Resolved Metagenomic Analysis Reveals Roles for Candidate Phyla and Other Microbial Community Members in Biogeochemical Transformations in Oil Reservoirs.</title>
        <authorList>
            <person name="Hu P."/>
            <person name="Tom L."/>
            <person name="Singh A."/>
            <person name="Thomas B.C."/>
            <person name="Baker B.J."/>
            <person name="Piceno Y.M."/>
            <person name="Andersen G.L."/>
            <person name="Banfield J.F."/>
        </authorList>
    </citation>
    <scope>NUCLEOTIDE SEQUENCE [LARGE SCALE GENOMIC DNA]</scope>
</reference>
<feature type="transmembrane region" description="Helical" evidence="1">
    <location>
        <begin position="58"/>
        <end position="76"/>
    </location>
</feature>
<feature type="transmembrane region" description="Helical" evidence="1">
    <location>
        <begin position="124"/>
        <end position="153"/>
    </location>
</feature>
<organism evidence="2 3">
    <name type="scientific">Methanoculleus marisnigri</name>
    <dbReference type="NCBI Taxonomy" id="2198"/>
    <lineage>
        <taxon>Archaea</taxon>
        <taxon>Methanobacteriati</taxon>
        <taxon>Methanobacteriota</taxon>
        <taxon>Stenosarchaea group</taxon>
        <taxon>Methanomicrobia</taxon>
        <taxon>Methanomicrobiales</taxon>
        <taxon>Methanomicrobiaceae</taxon>
        <taxon>Methanoculleus</taxon>
    </lineage>
</organism>
<proteinExistence type="predicted"/>
<protein>
    <submittedName>
        <fullName evidence="2">Membrane-bound metal-dependent hydrolase</fullName>
    </submittedName>
</protein>
<dbReference type="AlphaFoldDB" id="A0A117LR87"/>
<dbReference type="GO" id="GO:0016787">
    <property type="term" value="F:hydrolase activity"/>
    <property type="evidence" value="ECO:0007669"/>
    <property type="project" value="UniProtKB-KW"/>
</dbReference>
<gene>
    <name evidence="2" type="ORF">XD82_0571</name>
</gene>
<dbReference type="Pfam" id="PF04307">
    <property type="entry name" value="YdjM"/>
    <property type="match status" value="1"/>
</dbReference>